<evidence type="ECO:0000256" key="2">
    <source>
        <dbReference type="ARBA" id="ARBA00023315"/>
    </source>
</evidence>
<dbReference type="InterPro" id="IPR000182">
    <property type="entry name" value="GNAT_dom"/>
</dbReference>
<dbReference type="PROSITE" id="PS51186">
    <property type="entry name" value="GNAT"/>
    <property type="match status" value="1"/>
</dbReference>
<dbReference type="Pfam" id="PF13420">
    <property type="entry name" value="Acetyltransf_4"/>
    <property type="match status" value="1"/>
</dbReference>
<dbReference type="CDD" id="cd04301">
    <property type="entry name" value="NAT_SF"/>
    <property type="match status" value="1"/>
</dbReference>
<reference evidence="6 7" key="1">
    <citation type="submission" date="2020-01" db="EMBL/GenBank/DDBJ databases">
        <title>Draft genome assembly of Ensifer adhaerens T173.</title>
        <authorList>
            <person name="Craig J.E."/>
            <person name="Stinchcombe J.R."/>
        </authorList>
    </citation>
    <scope>NUCLEOTIDE SEQUENCE [LARGE SCALE GENOMIC DNA]</scope>
    <source>
        <strain evidence="6 7">T173</strain>
    </source>
</reference>
<keyword evidence="7" id="KW-1185">Reference proteome</keyword>
<dbReference type="InterPro" id="IPR016181">
    <property type="entry name" value="Acyl_CoA_acyltransferase"/>
</dbReference>
<dbReference type="Proteomes" id="UP000744980">
    <property type="component" value="Unassembled WGS sequence"/>
</dbReference>
<evidence type="ECO:0000256" key="4">
    <source>
        <dbReference type="ARBA" id="ARBA00051334"/>
    </source>
</evidence>
<comment type="caution">
    <text evidence="6">The sequence shown here is derived from an EMBL/GenBank/DDBJ whole genome shotgun (WGS) entry which is preliminary data.</text>
</comment>
<dbReference type="Gene3D" id="3.40.630.30">
    <property type="match status" value="1"/>
</dbReference>
<dbReference type="RefSeq" id="WP_025427093.1">
    <property type="nucleotide sequence ID" value="NZ_CP083370.1"/>
</dbReference>
<keyword evidence="2" id="KW-0012">Acyltransferase</keyword>
<protein>
    <submittedName>
        <fullName evidence="6">GNAT family N-acetyltransferase</fullName>
    </submittedName>
</protein>
<dbReference type="SUPFAM" id="SSF55729">
    <property type="entry name" value="Acyl-CoA N-acyltransferases (Nat)"/>
    <property type="match status" value="1"/>
</dbReference>
<keyword evidence="1" id="KW-0808">Transferase</keyword>
<comment type="catalytic activity">
    <reaction evidence="4">
        <text>L-methionine sulfone + acetyl-CoA = N-acetyl-L-methionine sulfone + CoA + H(+)</text>
        <dbReference type="Rhea" id="RHEA:47656"/>
        <dbReference type="ChEBI" id="CHEBI:15378"/>
        <dbReference type="ChEBI" id="CHEBI:57287"/>
        <dbReference type="ChEBI" id="CHEBI:57288"/>
        <dbReference type="ChEBI" id="CHEBI:87824"/>
        <dbReference type="ChEBI" id="CHEBI:87825"/>
    </reaction>
</comment>
<comment type="catalytic activity">
    <reaction evidence="3">
        <text>L-methionine sulfoximine + acetyl-CoA = N-acetyl-L-methionine sulfoximine + CoA + H(+)</text>
        <dbReference type="Rhea" id="RHEA:47660"/>
        <dbReference type="ChEBI" id="CHEBI:15378"/>
        <dbReference type="ChEBI" id="CHEBI:57287"/>
        <dbReference type="ChEBI" id="CHEBI:57288"/>
        <dbReference type="ChEBI" id="CHEBI:87826"/>
        <dbReference type="ChEBI" id="CHEBI:87827"/>
    </reaction>
</comment>
<sequence length="169" mass="18638">MLTRQATKDDLPVICDIYNDAVANTTAIWNDTIVDVANRAAWLRARSDAGYPVLVAVADSGDIVGYASFGDWRAFDGYRHTVEHSVYVHRKSRGGGIGRELMVALIAEAERLNKHVMVAGIESENAASIRLHQRLGFTETGRMREVGTKFGRWLDLTFMQLVLSTGSPA</sequence>
<accession>A0AAW4FPP3</accession>
<evidence type="ECO:0000256" key="3">
    <source>
        <dbReference type="ARBA" id="ARBA00050603"/>
    </source>
</evidence>
<evidence type="ECO:0000259" key="5">
    <source>
        <dbReference type="PROSITE" id="PS51186"/>
    </source>
</evidence>
<organism evidence="6 7">
    <name type="scientific">Ensifer canadensis</name>
    <dbReference type="NCBI Taxonomy" id="555315"/>
    <lineage>
        <taxon>Bacteria</taxon>
        <taxon>Pseudomonadati</taxon>
        <taxon>Pseudomonadota</taxon>
        <taxon>Alphaproteobacteria</taxon>
        <taxon>Hyphomicrobiales</taxon>
        <taxon>Rhizobiaceae</taxon>
        <taxon>Sinorhizobium/Ensifer group</taxon>
        <taxon>Ensifer</taxon>
    </lineage>
</organism>
<name>A0AAW4FPP3_9HYPH</name>
<evidence type="ECO:0000313" key="6">
    <source>
        <dbReference type="EMBL" id="MBM3093278.1"/>
    </source>
</evidence>
<evidence type="ECO:0000256" key="1">
    <source>
        <dbReference type="ARBA" id="ARBA00022679"/>
    </source>
</evidence>
<feature type="domain" description="N-acetyltransferase" evidence="5">
    <location>
        <begin position="1"/>
        <end position="159"/>
    </location>
</feature>
<gene>
    <name evidence="6" type="ORF">GFB56_21130</name>
</gene>
<dbReference type="EMBL" id="WXFA01000014">
    <property type="protein sequence ID" value="MBM3093278.1"/>
    <property type="molecule type" value="Genomic_DNA"/>
</dbReference>
<dbReference type="PANTHER" id="PTHR43072">
    <property type="entry name" value="N-ACETYLTRANSFERASE"/>
    <property type="match status" value="1"/>
</dbReference>
<dbReference type="FunFam" id="3.40.630.30:FF:000026">
    <property type="entry name" value="Phosphinothricin acetyltransferase"/>
    <property type="match status" value="1"/>
</dbReference>
<dbReference type="PANTHER" id="PTHR43072:SF23">
    <property type="entry name" value="UPF0039 PROTEIN C11D3.02C"/>
    <property type="match status" value="1"/>
</dbReference>
<dbReference type="GO" id="GO:0016747">
    <property type="term" value="F:acyltransferase activity, transferring groups other than amino-acyl groups"/>
    <property type="evidence" value="ECO:0007669"/>
    <property type="project" value="InterPro"/>
</dbReference>
<proteinExistence type="predicted"/>
<evidence type="ECO:0000313" key="7">
    <source>
        <dbReference type="Proteomes" id="UP000744980"/>
    </source>
</evidence>
<dbReference type="AlphaFoldDB" id="A0AAW4FPP3"/>